<evidence type="ECO:0000256" key="5">
    <source>
        <dbReference type="ARBA" id="ARBA00023136"/>
    </source>
</evidence>
<dbReference type="Gene3D" id="1.20.144.10">
    <property type="entry name" value="Phosphatidic acid phosphatase type 2/haloperoxidase"/>
    <property type="match status" value="1"/>
</dbReference>
<feature type="domain" description="Phosphatidic acid phosphatase type 2/haloperoxidase" evidence="7">
    <location>
        <begin position="206"/>
        <end position="345"/>
    </location>
</feature>
<evidence type="ECO:0000259" key="7">
    <source>
        <dbReference type="SMART" id="SM00014"/>
    </source>
</evidence>
<comment type="similarity">
    <text evidence="2">Belongs to the PA-phosphatase related phosphoesterase family.</text>
</comment>
<feature type="transmembrane region" description="Helical" evidence="6">
    <location>
        <begin position="106"/>
        <end position="128"/>
    </location>
</feature>
<dbReference type="PANTHER" id="PTHR10165">
    <property type="entry name" value="LIPID PHOSPHATE PHOSPHATASE"/>
    <property type="match status" value="1"/>
</dbReference>
<name>A0ABD3M7A0_9STRA</name>
<evidence type="ECO:0000313" key="8">
    <source>
        <dbReference type="EMBL" id="KAL3758549.1"/>
    </source>
</evidence>
<evidence type="ECO:0000256" key="1">
    <source>
        <dbReference type="ARBA" id="ARBA00004141"/>
    </source>
</evidence>
<feature type="transmembrane region" description="Helical" evidence="6">
    <location>
        <begin position="300"/>
        <end position="319"/>
    </location>
</feature>
<reference evidence="8 9" key="1">
    <citation type="submission" date="2024-10" db="EMBL/GenBank/DDBJ databases">
        <title>Updated reference genomes for cyclostephanoid diatoms.</title>
        <authorList>
            <person name="Roberts W.R."/>
            <person name="Alverson A.J."/>
        </authorList>
    </citation>
    <scope>NUCLEOTIDE SEQUENCE [LARGE SCALE GENOMIC DNA]</scope>
    <source>
        <strain evidence="8 9">AJA232-27</strain>
    </source>
</reference>
<dbReference type="InterPro" id="IPR043216">
    <property type="entry name" value="PAP-like"/>
</dbReference>
<dbReference type="InterPro" id="IPR000326">
    <property type="entry name" value="PAP2/HPO"/>
</dbReference>
<keyword evidence="4 6" id="KW-1133">Transmembrane helix</keyword>
<keyword evidence="5 6" id="KW-0472">Membrane</keyword>
<evidence type="ECO:0000256" key="3">
    <source>
        <dbReference type="ARBA" id="ARBA00022692"/>
    </source>
</evidence>
<feature type="transmembrane region" description="Helical" evidence="6">
    <location>
        <begin position="170"/>
        <end position="189"/>
    </location>
</feature>
<accession>A0ABD3M7A0</accession>
<evidence type="ECO:0000313" key="9">
    <source>
        <dbReference type="Proteomes" id="UP001530293"/>
    </source>
</evidence>
<sequence length="392" mass="43280">MMCPTLPTALPRRVVVLIDPPPRGVHVFDKRAAAAVYHYHYCYQPFSKSTSSDESTTTQCIEMDDGEYNNCKQLRRGSSLYEQARSPREIIYSICNDFSWSLLRDLILSIACFLFGVHGPKMFVLPLIGGLTVRPIPYQVTAAGDVMLDLALANDLIPKSEVTFPSEKTWFISFLLPISIVILIGSIFPMNMTNLTNNNPLYNIHAGICTLLVAIGISELVTQTIKFYVGRLRPNFYAMCGFDKESLECTNGEEMEMEARMSFPSGHSSLSFCGAVCLVLFFVGRTGLGRPMVSSLKRKTLIVLSYAPLLLSSWCATSRLVDNWHHPSDIIAGSVWGSIAGCISYHLWFPHILSVHAGIPLSVISNAISAEDAQNMVSSNYLLADTSSSIPV</sequence>
<dbReference type="EMBL" id="JALLBG020000228">
    <property type="protein sequence ID" value="KAL3758549.1"/>
    <property type="molecule type" value="Genomic_DNA"/>
</dbReference>
<dbReference type="SMART" id="SM00014">
    <property type="entry name" value="acidPPc"/>
    <property type="match status" value="1"/>
</dbReference>
<gene>
    <name evidence="8" type="ORF">ACHAWU_008303</name>
</gene>
<proteinExistence type="inferred from homology"/>
<dbReference type="Proteomes" id="UP001530293">
    <property type="component" value="Unassembled WGS sequence"/>
</dbReference>
<dbReference type="GO" id="GO:0016020">
    <property type="term" value="C:membrane"/>
    <property type="evidence" value="ECO:0007669"/>
    <property type="project" value="UniProtKB-SubCell"/>
</dbReference>
<comment type="caution">
    <text evidence="8">The sequence shown here is derived from an EMBL/GenBank/DDBJ whole genome shotgun (WGS) entry which is preliminary data.</text>
</comment>
<dbReference type="SUPFAM" id="SSF48317">
    <property type="entry name" value="Acid phosphatase/Vanadium-dependent haloperoxidase"/>
    <property type="match status" value="1"/>
</dbReference>
<dbReference type="AlphaFoldDB" id="A0ABD3M7A0"/>
<dbReference type="PANTHER" id="PTHR10165:SF35">
    <property type="entry name" value="RE23632P"/>
    <property type="match status" value="1"/>
</dbReference>
<keyword evidence="3 6" id="KW-0812">Transmembrane</keyword>
<keyword evidence="9" id="KW-1185">Reference proteome</keyword>
<organism evidence="8 9">
    <name type="scientific">Discostella pseudostelligera</name>
    <dbReference type="NCBI Taxonomy" id="259834"/>
    <lineage>
        <taxon>Eukaryota</taxon>
        <taxon>Sar</taxon>
        <taxon>Stramenopiles</taxon>
        <taxon>Ochrophyta</taxon>
        <taxon>Bacillariophyta</taxon>
        <taxon>Coscinodiscophyceae</taxon>
        <taxon>Thalassiosirophycidae</taxon>
        <taxon>Stephanodiscales</taxon>
        <taxon>Stephanodiscaceae</taxon>
        <taxon>Discostella</taxon>
    </lineage>
</organism>
<evidence type="ECO:0000256" key="6">
    <source>
        <dbReference type="SAM" id="Phobius"/>
    </source>
</evidence>
<feature type="transmembrane region" description="Helical" evidence="6">
    <location>
        <begin position="269"/>
        <end position="288"/>
    </location>
</feature>
<feature type="transmembrane region" description="Helical" evidence="6">
    <location>
        <begin position="331"/>
        <end position="349"/>
    </location>
</feature>
<feature type="transmembrane region" description="Helical" evidence="6">
    <location>
        <begin position="201"/>
        <end position="221"/>
    </location>
</feature>
<comment type="subcellular location">
    <subcellularLocation>
        <location evidence="1">Membrane</location>
        <topology evidence="1">Multi-pass membrane protein</topology>
    </subcellularLocation>
</comment>
<dbReference type="Pfam" id="PF01569">
    <property type="entry name" value="PAP2"/>
    <property type="match status" value="1"/>
</dbReference>
<evidence type="ECO:0000256" key="4">
    <source>
        <dbReference type="ARBA" id="ARBA00022989"/>
    </source>
</evidence>
<protein>
    <recommendedName>
        <fullName evidence="7">Phosphatidic acid phosphatase type 2/haloperoxidase domain-containing protein</fullName>
    </recommendedName>
</protein>
<evidence type="ECO:0000256" key="2">
    <source>
        <dbReference type="ARBA" id="ARBA00008816"/>
    </source>
</evidence>
<dbReference type="InterPro" id="IPR036938">
    <property type="entry name" value="PAP2/HPO_sf"/>
</dbReference>